<gene>
    <name evidence="2" type="ORF">BU23DRAFT_574404</name>
</gene>
<feature type="region of interest" description="Disordered" evidence="1">
    <location>
        <begin position="64"/>
        <end position="107"/>
    </location>
</feature>
<reference evidence="2" key="1">
    <citation type="journal article" date="2020" name="Stud. Mycol.">
        <title>101 Dothideomycetes genomes: a test case for predicting lifestyles and emergence of pathogens.</title>
        <authorList>
            <person name="Haridas S."/>
            <person name="Albert R."/>
            <person name="Binder M."/>
            <person name="Bloem J."/>
            <person name="Labutti K."/>
            <person name="Salamov A."/>
            <person name="Andreopoulos B."/>
            <person name="Baker S."/>
            <person name="Barry K."/>
            <person name="Bills G."/>
            <person name="Bluhm B."/>
            <person name="Cannon C."/>
            <person name="Castanera R."/>
            <person name="Culley D."/>
            <person name="Daum C."/>
            <person name="Ezra D."/>
            <person name="Gonzalez J."/>
            <person name="Henrissat B."/>
            <person name="Kuo A."/>
            <person name="Liang C."/>
            <person name="Lipzen A."/>
            <person name="Lutzoni F."/>
            <person name="Magnuson J."/>
            <person name="Mondo S."/>
            <person name="Nolan M."/>
            <person name="Ohm R."/>
            <person name="Pangilinan J."/>
            <person name="Park H.-J."/>
            <person name="Ramirez L."/>
            <person name="Alfaro M."/>
            <person name="Sun H."/>
            <person name="Tritt A."/>
            <person name="Yoshinaga Y."/>
            <person name="Zwiers L.-H."/>
            <person name="Turgeon B."/>
            <person name="Goodwin S."/>
            <person name="Spatafora J."/>
            <person name="Crous P."/>
            <person name="Grigoriev I."/>
        </authorList>
    </citation>
    <scope>NUCLEOTIDE SEQUENCE</scope>
    <source>
        <strain evidence="2">CBS 107.79</strain>
    </source>
</reference>
<organism evidence="2 3">
    <name type="scientific">Bimuria novae-zelandiae CBS 107.79</name>
    <dbReference type="NCBI Taxonomy" id="1447943"/>
    <lineage>
        <taxon>Eukaryota</taxon>
        <taxon>Fungi</taxon>
        <taxon>Dikarya</taxon>
        <taxon>Ascomycota</taxon>
        <taxon>Pezizomycotina</taxon>
        <taxon>Dothideomycetes</taxon>
        <taxon>Pleosporomycetidae</taxon>
        <taxon>Pleosporales</taxon>
        <taxon>Massarineae</taxon>
        <taxon>Didymosphaeriaceae</taxon>
        <taxon>Bimuria</taxon>
    </lineage>
</organism>
<keyword evidence="3" id="KW-1185">Reference proteome</keyword>
<evidence type="ECO:0000313" key="2">
    <source>
        <dbReference type="EMBL" id="KAF1966040.1"/>
    </source>
</evidence>
<dbReference type="Proteomes" id="UP000800036">
    <property type="component" value="Unassembled WGS sequence"/>
</dbReference>
<feature type="compositionally biased region" description="Basic and acidic residues" evidence="1">
    <location>
        <begin position="89"/>
        <end position="101"/>
    </location>
</feature>
<dbReference type="AlphaFoldDB" id="A0A6A5UNS7"/>
<name>A0A6A5UNS7_9PLEO</name>
<dbReference type="EMBL" id="ML976752">
    <property type="protein sequence ID" value="KAF1966040.1"/>
    <property type="molecule type" value="Genomic_DNA"/>
</dbReference>
<sequence length="236" mass="26154">MKYTTDEEKLLVRILKDFKRGQTFAIVVDRFNAEVDKGRERSESGLRSKCALMGLLPFRSRNDQYRKLKRRVPSEELSSPGRARRSKSTKVEEHKPEHDRSGTSGALLELQSPTEAPTEHVYPGTTGAFPDFQSPTEQVLNYLGTAESLPTFCTTGAFSAYNHLGTEVFSASQMSLAPLAPPMCSCFPNCSVIQWSPSSSDKHNEQFGWGQMTDSEGWMAQPNGDVGFGSYPTGDI</sequence>
<evidence type="ECO:0000313" key="3">
    <source>
        <dbReference type="Proteomes" id="UP000800036"/>
    </source>
</evidence>
<protein>
    <submittedName>
        <fullName evidence="2">Uncharacterized protein</fullName>
    </submittedName>
</protein>
<proteinExistence type="predicted"/>
<accession>A0A6A5UNS7</accession>
<evidence type="ECO:0000256" key="1">
    <source>
        <dbReference type="SAM" id="MobiDB-lite"/>
    </source>
</evidence>